<keyword evidence="1" id="KW-0732">Signal</keyword>
<gene>
    <name evidence="2" type="ORF">GCM10022392_32440</name>
</gene>
<feature type="chain" id="PRO_5047203347" description="Nucleic acid binding protein" evidence="1">
    <location>
        <begin position="22"/>
        <end position="120"/>
    </location>
</feature>
<dbReference type="RefSeq" id="WP_345106974.1">
    <property type="nucleotide sequence ID" value="NZ_BAABCV010000014.1"/>
</dbReference>
<evidence type="ECO:0000256" key="1">
    <source>
        <dbReference type="SAM" id="SignalP"/>
    </source>
</evidence>
<evidence type="ECO:0000313" key="3">
    <source>
        <dbReference type="Proteomes" id="UP001500841"/>
    </source>
</evidence>
<dbReference type="Proteomes" id="UP001500841">
    <property type="component" value="Unassembled WGS sequence"/>
</dbReference>
<sequence>MKKVILLTGFVIALAGVKSFAQTNIPAKEAAKHFKEKVVICDQIYGGKFLSNSGITLIDVGGAHPNELLTLLIKGDDRKKFKDAPEESLKGKKVCITGQIVDYKGKPEIIITDPAQIKLQ</sequence>
<evidence type="ECO:0008006" key="4">
    <source>
        <dbReference type="Google" id="ProtNLM"/>
    </source>
</evidence>
<feature type="signal peptide" evidence="1">
    <location>
        <begin position="1"/>
        <end position="21"/>
    </location>
</feature>
<comment type="caution">
    <text evidence="2">The sequence shown here is derived from an EMBL/GenBank/DDBJ whole genome shotgun (WGS) entry which is preliminary data.</text>
</comment>
<accession>A0ABP7X4U4</accession>
<name>A0ABP7X4U4_9SPHI</name>
<reference evidence="3" key="1">
    <citation type="journal article" date="2019" name="Int. J. Syst. Evol. Microbiol.">
        <title>The Global Catalogue of Microorganisms (GCM) 10K type strain sequencing project: providing services to taxonomists for standard genome sequencing and annotation.</title>
        <authorList>
            <consortium name="The Broad Institute Genomics Platform"/>
            <consortium name="The Broad Institute Genome Sequencing Center for Infectious Disease"/>
            <person name="Wu L."/>
            <person name="Ma J."/>
        </authorList>
    </citation>
    <scope>NUCLEOTIDE SEQUENCE [LARGE SCALE GENOMIC DNA]</scope>
    <source>
        <strain evidence="3">JCM 17085</strain>
    </source>
</reference>
<evidence type="ECO:0000313" key="2">
    <source>
        <dbReference type="EMBL" id="GAA4104387.1"/>
    </source>
</evidence>
<protein>
    <recommendedName>
        <fullName evidence="4">Nucleic acid binding protein</fullName>
    </recommendedName>
</protein>
<organism evidence="2 3">
    <name type="scientific">Mucilaginibacter panaciglaebae</name>
    <dbReference type="NCBI Taxonomy" id="502331"/>
    <lineage>
        <taxon>Bacteria</taxon>
        <taxon>Pseudomonadati</taxon>
        <taxon>Bacteroidota</taxon>
        <taxon>Sphingobacteriia</taxon>
        <taxon>Sphingobacteriales</taxon>
        <taxon>Sphingobacteriaceae</taxon>
        <taxon>Mucilaginibacter</taxon>
    </lineage>
</organism>
<keyword evidence="3" id="KW-1185">Reference proteome</keyword>
<dbReference type="EMBL" id="BAABCV010000014">
    <property type="protein sequence ID" value="GAA4104387.1"/>
    <property type="molecule type" value="Genomic_DNA"/>
</dbReference>
<proteinExistence type="predicted"/>